<name>V5C073_9GAMM</name>
<evidence type="ECO:0000256" key="1">
    <source>
        <dbReference type="SAM" id="Phobius"/>
    </source>
</evidence>
<accession>V5C073</accession>
<gene>
    <name evidence="2" type="ORF">MGMO_20c00340</name>
</gene>
<keyword evidence="1" id="KW-1133">Transmembrane helix</keyword>
<keyword evidence="1" id="KW-0472">Membrane</keyword>
<dbReference type="OrthoDB" id="8537043at2"/>
<dbReference type="STRING" id="1116472.MGMO_20c00340"/>
<proteinExistence type="predicted"/>
<dbReference type="AlphaFoldDB" id="V5C073"/>
<keyword evidence="1" id="KW-0812">Transmembrane</keyword>
<feature type="transmembrane region" description="Helical" evidence="1">
    <location>
        <begin position="50"/>
        <end position="69"/>
    </location>
</feature>
<evidence type="ECO:0000313" key="2">
    <source>
        <dbReference type="EMBL" id="ESS73479.1"/>
    </source>
</evidence>
<dbReference type="EMBL" id="AYLO01000020">
    <property type="protein sequence ID" value="ESS73479.1"/>
    <property type="molecule type" value="Genomic_DNA"/>
</dbReference>
<dbReference type="RefSeq" id="WP_023493591.1">
    <property type="nucleotide sequence ID" value="NZ_AYLO01000020.1"/>
</dbReference>
<reference evidence="2 3" key="1">
    <citation type="journal article" date="2013" name="Genome Announc.">
        <title>Draft Genome Sequence of the Methanotrophic Gammaproteobacterium Methyloglobulus morosus DSM 22980 Strain KoM1.</title>
        <authorList>
            <person name="Poehlein A."/>
            <person name="Deutzmann J.S."/>
            <person name="Daniel R."/>
            <person name="Simeonova D.D."/>
        </authorList>
    </citation>
    <scope>NUCLEOTIDE SEQUENCE [LARGE SCALE GENOMIC DNA]</scope>
    <source>
        <strain evidence="2 3">KoM1</strain>
    </source>
</reference>
<feature type="transmembrane region" description="Helical" evidence="1">
    <location>
        <begin position="125"/>
        <end position="144"/>
    </location>
</feature>
<dbReference type="eggNOG" id="COG4648">
    <property type="taxonomic scope" value="Bacteria"/>
</dbReference>
<keyword evidence="3" id="KW-1185">Reference proteome</keyword>
<evidence type="ECO:0000313" key="3">
    <source>
        <dbReference type="Proteomes" id="UP000017842"/>
    </source>
</evidence>
<feature type="transmembrane region" description="Helical" evidence="1">
    <location>
        <begin position="25"/>
        <end position="43"/>
    </location>
</feature>
<sequence length="211" mass="24107">MLKGILLGGLFLSYPFLIYKGMESGLNWLVPVIFSGIFLYRAWHSQELSARIENGLFAIALLAGTIYMQTITAKILPVFVQLMLMVFFGRTLFKDKGPPLIERIVRLQFPETPTTLNRYCWQLTLVWTAFFAVNALVCGALAIWGSSFWWVLYNGVVIYAIMVVLVIGEYVYRRIRFADLSVLHQGIPDPKATVKAMIINGRKVFLEMKER</sequence>
<dbReference type="Proteomes" id="UP000017842">
    <property type="component" value="Unassembled WGS sequence"/>
</dbReference>
<comment type="caution">
    <text evidence="2">The sequence shown here is derived from an EMBL/GenBank/DDBJ whole genome shotgun (WGS) entry which is preliminary data.</text>
</comment>
<organism evidence="2 3">
    <name type="scientific">Methyloglobulus morosus KoM1</name>
    <dbReference type="NCBI Taxonomy" id="1116472"/>
    <lineage>
        <taxon>Bacteria</taxon>
        <taxon>Pseudomonadati</taxon>
        <taxon>Pseudomonadota</taxon>
        <taxon>Gammaproteobacteria</taxon>
        <taxon>Methylococcales</taxon>
        <taxon>Methylococcaceae</taxon>
        <taxon>Methyloglobulus</taxon>
    </lineage>
</organism>
<protein>
    <submittedName>
        <fullName evidence="2">Putative intracellular septation protein A</fullName>
    </submittedName>
</protein>
<feature type="transmembrane region" description="Helical" evidence="1">
    <location>
        <begin position="150"/>
        <end position="172"/>
    </location>
</feature>